<dbReference type="Pfam" id="PF15882">
    <property type="entry name" value="DUF4735"/>
    <property type="match status" value="1"/>
</dbReference>
<evidence type="ECO:0000313" key="3">
    <source>
        <dbReference type="EMBL" id="CAF0930964.1"/>
    </source>
</evidence>
<dbReference type="AlphaFoldDB" id="A0A814BLF2"/>
<dbReference type="GO" id="GO:0005829">
    <property type="term" value="C:cytosol"/>
    <property type="evidence" value="ECO:0007669"/>
    <property type="project" value="TreeGrafter"/>
</dbReference>
<protein>
    <submittedName>
        <fullName evidence="3">Uncharacterized protein</fullName>
    </submittedName>
</protein>
<reference evidence="3" key="1">
    <citation type="submission" date="2021-02" db="EMBL/GenBank/DDBJ databases">
        <authorList>
            <person name="Nowell W R."/>
        </authorList>
    </citation>
    <scope>NUCLEOTIDE SEQUENCE</scope>
</reference>
<evidence type="ECO:0000313" key="2">
    <source>
        <dbReference type="EMBL" id="CAF0776339.1"/>
    </source>
</evidence>
<dbReference type="Proteomes" id="UP000682733">
    <property type="component" value="Unassembled WGS sequence"/>
</dbReference>
<dbReference type="OrthoDB" id="5949187at2759"/>
<dbReference type="EMBL" id="CAJOBA010000801">
    <property type="protein sequence ID" value="CAF3557571.1"/>
    <property type="molecule type" value="Genomic_DNA"/>
</dbReference>
<organism evidence="3 6">
    <name type="scientific">Didymodactylos carnosus</name>
    <dbReference type="NCBI Taxonomy" id="1234261"/>
    <lineage>
        <taxon>Eukaryota</taxon>
        <taxon>Metazoa</taxon>
        <taxon>Spiralia</taxon>
        <taxon>Gnathifera</taxon>
        <taxon>Rotifera</taxon>
        <taxon>Eurotatoria</taxon>
        <taxon>Bdelloidea</taxon>
        <taxon>Philodinida</taxon>
        <taxon>Philodinidae</taxon>
        <taxon>Didymodactylos</taxon>
    </lineage>
</organism>
<dbReference type="EMBL" id="CAJNOQ010001979">
    <property type="protein sequence ID" value="CAF0930964.1"/>
    <property type="molecule type" value="Genomic_DNA"/>
</dbReference>
<proteinExistence type="predicted"/>
<dbReference type="EMBL" id="CAJOBC010001979">
    <property type="protein sequence ID" value="CAF3708901.1"/>
    <property type="molecule type" value="Genomic_DNA"/>
</dbReference>
<dbReference type="Proteomes" id="UP000681722">
    <property type="component" value="Unassembled WGS sequence"/>
</dbReference>
<feature type="signal peptide" evidence="1">
    <location>
        <begin position="1"/>
        <end position="26"/>
    </location>
</feature>
<dbReference type="Proteomes" id="UP000663829">
    <property type="component" value="Unassembled WGS sequence"/>
</dbReference>
<keyword evidence="6" id="KW-1185">Reference proteome</keyword>
<dbReference type="GO" id="GO:0016020">
    <property type="term" value="C:membrane"/>
    <property type="evidence" value="ECO:0007669"/>
    <property type="project" value="TreeGrafter"/>
</dbReference>
<evidence type="ECO:0000313" key="4">
    <source>
        <dbReference type="EMBL" id="CAF3557571.1"/>
    </source>
</evidence>
<evidence type="ECO:0000313" key="5">
    <source>
        <dbReference type="EMBL" id="CAF3708901.1"/>
    </source>
</evidence>
<dbReference type="EMBL" id="CAJNOK010000801">
    <property type="protein sequence ID" value="CAF0776339.1"/>
    <property type="molecule type" value="Genomic_DNA"/>
</dbReference>
<dbReference type="PANTHER" id="PTHR33539">
    <property type="entry name" value="UPF0764 PROTEIN C16ORF89"/>
    <property type="match status" value="1"/>
</dbReference>
<gene>
    <name evidence="3" type="ORF">GPM918_LOCUS10179</name>
    <name evidence="2" type="ORF">OVA965_LOCUS3360</name>
    <name evidence="5" type="ORF">SRO942_LOCUS10180</name>
    <name evidence="4" type="ORF">TMI583_LOCUS3359</name>
</gene>
<dbReference type="Proteomes" id="UP000677228">
    <property type="component" value="Unassembled WGS sequence"/>
</dbReference>
<dbReference type="InterPro" id="IPR031751">
    <property type="entry name" value="DUF4735"/>
</dbReference>
<sequence length="342" mass="39430">MSVQNKKLLFMLLCSLILLLCLIANGSSLILPAEIKDKYADKTLESLSVLIEFFEKHASDINLDGIYGLRLAQGQLLQLNDYLTKFKSKYTDQNLHIKKLADKIDSIANESLSTIKQNFFDYYIRFLPVASKPFICEYKQRPIREHLIRQDNLDSTFDEDTSDDCFAEVLGTTNDKNTKQCMIDEQCWKMMTIDNGQDYKLTHQLLWFILAKSIGCLDNRKSSALANKHLEYIEDKFCSNIYRDAVTNKKQGRNQDLFLEQILLCSILGYEDFLKIEWLNDILQWQQPTGCFSDMSEIWTVDTKSFKKRQLLVEQEMADGCLSHKSGLASGVLAVYLRALSQ</sequence>
<comment type="caution">
    <text evidence="3">The sequence shown here is derived from an EMBL/GenBank/DDBJ whole genome shotgun (WGS) entry which is preliminary data.</text>
</comment>
<evidence type="ECO:0000313" key="6">
    <source>
        <dbReference type="Proteomes" id="UP000663829"/>
    </source>
</evidence>
<keyword evidence="1" id="KW-0732">Signal</keyword>
<name>A0A814BLF2_9BILA</name>
<evidence type="ECO:0000256" key="1">
    <source>
        <dbReference type="SAM" id="SignalP"/>
    </source>
</evidence>
<feature type="chain" id="PRO_5036223936" evidence="1">
    <location>
        <begin position="27"/>
        <end position="342"/>
    </location>
</feature>
<dbReference type="PANTHER" id="PTHR33539:SF1">
    <property type="entry name" value="UPF0764 PROTEIN C16ORF89"/>
    <property type="match status" value="1"/>
</dbReference>
<accession>A0A814BLF2</accession>